<evidence type="ECO:0000313" key="2">
    <source>
        <dbReference type="Proteomes" id="UP000240971"/>
    </source>
</evidence>
<proteinExistence type="predicted"/>
<dbReference type="SUPFAM" id="SSF75005">
    <property type="entry name" value="Arabinanase/levansucrase/invertase"/>
    <property type="match status" value="1"/>
</dbReference>
<dbReference type="InterPro" id="IPR023296">
    <property type="entry name" value="Glyco_hydro_beta-prop_sf"/>
</dbReference>
<keyword evidence="2" id="KW-1185">Reference proteome</keyword>
<protein>
    <recommendedName>
        <fullName evidence="3">Glycosyl hydrolase family 43</fullName>
    </recommendedName>
</protein>
<dbReference type="AlphaFoldDB" id="A0A2P8HK02"/>
<gene>
    <name evidence="1" type="ORF">CLV51_103534</name>
</gene>
<evidence type="ECO:0000313" key="1">
    <source>
        <dbReference type="EMBL" id="PSL46553.1"/>
    </source>
</evidence>
<name>A0A2P8HK02_CHINA</name>
<accession>A0A2P8HK02</accession>
<dbReference type="EMBL" id="PYAW01000003">
    <property type="protein sequence ID" value="PSL46553.1"/>
    <property type="molecule type" value="Genomic_DNA"/>
</dbReference>
<reference evidence="1 2" key="1">
    <citation type="submission" date="2018-03" db="EMBL/GenBank/DDBJ databases">
        <title>Genomic Encyclopedia of Archaeal and Bacterial Type Strains, Phase II (KMG-II): from individual species to whole genera.</title>
        <authorList>
            <person name="Goeker M."/>
        </authorList>
    </citation>
    <scope>NUCLEOTIDE SEQUENCE [LARGE SCALE GENOMIC DNA]</scope>
    <source>
        <strain evidence="1 2">DSM 24859</strain>
    </source>
</reference>
<dbReference type="RefSeq" id="WP_211302034.1">
    <property type="nucleotide sequence ID" value="NZ_PYAW01000003.1"/>
</dbReference>
<evidence type="ECO:0008006" key="3">
    <source>
        <dbReference type="Google" id="ProtNLM"/>
    </source>
</evidence>
<organism evidence="1 2">
    <name type="scientific">Chitinophaga niastensis</name>
    <dbReference type="NCBI Taxonomy" id="536980"/>
    <lineage>
        <taxon>Bacteria</taxon>
        <taxon>Pseudomonadati</taxon>
        <taxon>Bacteroidota</taxon>
        <taxon>Chitinophagia</taxon>
        <taxon>Chitinophagales</taxon>
        <taxon>Chitinophagaceae</taxon>
        <taxon>Chitinophaga</taxon>
    </lineage>
</organism>
<sequence length="342" mass="36793">MSITSTQVIGLCLLVISCGKAGYLGQPEEKNNRQLLTATAISAGAPSDPTRALLRGYIENVTGSDAHIYNAKDNAGHTMDCAKIIANPAGGYIAVYHTYVNGSAKVNLATSADVLNWTWVRELAGSNTGSASQPTIAVASDGGFVMAWEQEPKNHLKFTYFTSWNNLKNGVVSKSYDAPQTLSACAEGTPNIYAASSTRIDVGHHYYANCDVDRQARGTLTNFNSWTTQQQNNFDNAILYWGVKGNIGDRDATTFKGYNFGVIEGQGIKGDFGSWRTYLYDYQTGNADTMHIVTDHGSTAFANPTITNLNIGGQPAILITLFVPGEGAGSGEAGELIYYKKY</sequence>
<comment type="caution">
    <text evidence="1">The sequence shown here is derived from an EMBL/GenBank/DDBJ whole genome shotgun (WGS) entry which is preliminary data.</text>
</comment>
<dbReference type="Proteomes" id="UP000240971">
    <property type="component" value="Unassembled WGS sequence"/>
</dbReference>